<gene>
    <name evidence="2" type="ORF">FA014_00925</name>
</gene>
<sequence length="401" mass="39130">MQARPGDPGRPDAPVLGRLGGTVAGRYRLDERRPTDLPSAERWTATDQILARPVTVTLVSGPRTAAVLDAARRAALVVEPRLARILDVGQADGTGYVVTAAVEGRSLAALAGRAPLPADQARAVVGEVAAALEAARRRGVHHLALRPDAVVLTAAGRVVLEGLAVDGELVGAAGGTAHAMSRADAVGLVRVLYAALTGRWPSVSASGPGALPTFAEWSAGGPAPSRAAVELDAGLPLAPEHDGAPLPPVDLVGSVPADLDTLCAVTLGPHDDGPHSPGELVRELEPWRAVRADEIFRAADAGRWPALPGQVPAGAAAAGAGAAGAGASTAAAAAGAGTGTTTAPPTGSSPMTDDQKPAADDTTTPAQGAPQGGAGSADAAGAGTTGAAGAGTTGAAGAGAA</sequence>
<feature type="compositionally biased region" description="Gly residues" evidence="1">
    <location>
        <begin position="383"/>
        <end position="401"/>
    </location>
</feature>
<evidence type="ECO:0000313" key="3">
    <source>
        <dbReference type="Proteomes" id="UP000308121"/>
    </source>
</evidence>
<name>A0A7Z8K3X1_9CELL</name>
<comment type="caution">
    <text evidence="2">The sequence shown here is derived from an EMBL/GenBank/DDBJ whole genome shotgun (WGS) entry which is preliminary data.</text>
</comment>
<dbReference type="Gene3D" id="1.10.510.10">
    <property type="entry name" value="Transferase(Phosphotransferase) domain 1"/>
    <property type="match status" value="1"/>
</dbReference>
<reference evidence="2 3" key="1">
    <citation type="submission" date="2019-05" db="EMBL/GenBank/DDBJ databases">
        <title>Genome sequence of Cellulomonas hominis strain CS1.</title>
        <authorList>
            <person name="Belmont J."/>
            <person name="Maclea K.S."/>
        </authorList>
    </citation>
    <scope>NUCLEOTIDE SEQUENCE [LARGE SCALE GENOMIC DNA]</scope>
    <source>
        <strain evidence="2 3">CS1</strain>
    </source>
</reference>
<dbReference type="SUPFAM" id="SSF56112">
    <property type="entry name" value="Protein kinase-like (PK-like)"/>
    <property type="match status" value="1"/>
</dbReference>
<evidence type="ECO:0008006" key="4">
    <source>
        <dbReference type="Google" id="ProtNLM"/>
    </source>
</evidence>
<feature type="region of interest" description="Disordered" evidence="1">
    <location>
        <begin position="335"/>
        <end position="401"/>
    </location>
</feature>
<dbReference type="Gene3D" id="3.30.200.20">
    <property type="entry name" value="Phosphorylase Kinase, domain 1"/>
    <property type="match status" value="1"/>
</dbReference>
<proteinExistence type="predicted"/>
<dbReference type="InterPro" id="IPR011009">
    <property type="entry name" value="Kinase-like_dom_sf"/>
</dbReference>
<feature type="non-terminal residue" evidence="2">
    <location>
        <position position="401"/>
    </location>
</feature>
<feature type="compositionally biased region" description="Low complexity" evidence="1">
    <location>
        <begin position="335"/>
        <end position="350"/>
    </location>
</feature>
<accession>A0A7Z8K3X1</accession>
<evidence type="ECO:0000256" key="1">
    <source>
        <dbReference type="SAM" id="MobiDB-lite"/>
    </source>
</evidence>
<dbReference type="AlphaFoldDB" id="A0A7Z8K3X1"/>
<dbReference type="EMBL" id="SZYE01000003">
    <property type="protein sequence ID" value="TKR27296.1"/>
    <property type="molecule type" value="Genomic_DNA"/>
</dbReference>
<protein>
    <recommendedName>
        <fullName evidence="4">Protein kinase domain-containing protein</fullName>
    </recommendedName>
</protein>
<dbReference type="Proteomes" id="UP000308121">
    <property type="component" value="Unassembled WGS sequence"/>
</dbReference>
<organism evidence="2 3">
    <name type="scientific">Cellulomonas hominis</name>
    <dbReference type="NCBI Taxonomy" id="156981"/>
    <lineage>
        <taxon>Bacteria</taxon>
        <taxon>Bacillati</taxon>
        <taxon>Actinomycetota</taxon>
        <taxon>Actinomycetes</taxon>
        <taxon>Micrococcales</taxon>
        <taxon>Cellulomonadaceae</taxon>
        <taxon>Cellulomonas</taxon>
    </lineage>
</organism>
<evidence type="ECO:0000313" key="2">
    <source>
        <dbReference type="EMBL" id="TKR27296.1"/>
    </source>
</evidence>